<proteinExistence type="predicted"/>
<reference evidence="2 3" key="2">
    <citation type="submission" date="2016-08" db="EMBL/GenBank/DDBJ databases">
        <title>Pervasive Adenine N6-methylation of Active Genes in Fungi.</title>
        <authorList>
            <consortium name="DOE Joint Genome Institute"/>
            <person name="Mondo S.J."/>
            <person name="Dannebaum R.O."/>
            <person name="Kuo R.C."/>
            <person name="Labutti K."/>
            <person name="Haridas S."/>
            <person name="Kuo A."/>
            <person name="Salamov A."/>
            <person name="Ahrendt S.R."/>
            <person name="Lipzen A."/>
            <person name="Sullivan W."/>
            <person name="Andreopoulos W.B."/>
            <person name="Clum A."/>
            <person name="Lindquist E."/>
            <person name="Daum C."/>
            <person name="Ramamoorthy G.K."/>
            <person name="Gryganskyi A."/>
            <person name="Culley D."/>
            <person name="Magnuson J.K."/>
            <person name="James T.Y."/>
            <person name="O'Malley M.A."/>
            <person name="Stajich J.E."/>
            <person name="Spatafora J.W."/>
            <person name="Visel A."/>
            <person name="Grigoriev I.V."/>
        </authorList>
    </citation>
    <scope>NUCLEOTIDE SEQUENCE [LARGE SCALE GENOMIC DNA]</scope>
    <source>
        <strain evidence="2 3">S4</strain>
    </source>
</reference>
<feature type="region of interest" description="Disordered" evidence="1">
    <location>
        <begin position="112"/>
        <end position="133"/>
    </location>
</feature>
<accession>A0A1Y1VT25</accession>
<reference evidence="2 3" key="1">
    <citation type="submission" date="2016-08" db="EMBL/GenBank/DDBJ databases">
        <title>A Parts List for Fungal Cellulosomes Revealed by Comparative Genomics.</title>
        <authorList>
            <consortium name="DOE Joint Genome Institute"/>
            <person name="Haitjema C.H."/>
            <person name="Gilmore S.P."/>
            <person name="Henske J.K."/>
            <person name="Solomon K.V."/>
            <person name="De Groot R."/>
            <person name="Kuo A."/>
            <person name="Mondo S.J."/>
            <person name="Salamov A.A."/>
            <person name="Labutti K."/>
            <person name="Zhao Z."/>
            <person name="Chiniquy J."/>
            <person name="Barry K."/>
            <person name="Brewer H.M."/>
            <person name="Purvine S.O."/>
            <person name="Wright A.T."/>
            <person name="Boxma B."/>
            <person name="Van Alen T."/>
            <person name="Hackstein J.H."/>
            <person name="Baker S.E."/>
            <person name="Grigoriev I.V."/>
            <person name="O'Malley M.A."/>
        </authorList>
    </citation>
    <scope>NUCLEOTIDE SEQUENCE [LARGE SCALE GENOMIC DNA]</scope>
    <source>
        <strain evidence="2 3">S4</strain>
    </source>
</reference>
<keyword evidence="3" id="KW-1185">Reference proteome</keyword>
<organism evidence="2 3">
    <name type="scientific">Anaeromyces robustus</name>
    <dbReference type="NCBI Taxonomy" id="1754192"/>
    <lineage>
        <taxon>Eukaryota</taxon>
        <taxon>Fungi</taxon>
        <taxon>Fungi incertae sedis</taxon>
        <taxon>Chytridiomycota</taxon>
        <taxon>Chytridiomycota incertae sedis</taxon>
        <taxon>Neocallimastigomycetes</taxon>
        <taxon>Neocallimastigales</taxon>
        <taxon>Neocallimastigaceae</taxon>
        <taxon>Anaeromyces</taxon>
    </lineage>
</organism>
<dbReference type="EMBL" id="MCFG01000549">
    <property type="protein sequence ID" value="ORX64175.1"/>
    <property type="molecule type" value="Genomic_DNA"/>
</dbReference>
<evidence type="ECO:0000313" key="3">
    <source>
        <dbReference type="Proteomes" id="UP000193944"/>
    </source>
</evidence>
<protein>
    <submittedName>
        <fullName evidence="2">Uncharacterized protein</fullName>
    </submittedName>
</protein>
<dbReference type="Proteomes" id="UP000193944">
    <property type="component" value="Unassembled WGS sequence"/>
</dbReference>
<evidence type="ECO:0000256" key="1">
    <source>
        <dbReference type="SAM" id="MobiDB-lite"/>
    </source>
</evidence>
<comment type="caution">
    <text evidence="2">The sequence shown here is derived from an EMBL/GenBank/DDBJ whole genome shotgun (WGS) entry which is preliminary data.</text>
</comment>
<sequence>MEVSFGAGSRPGAGPRMRGISCNHRDIQKAFPHGIYSTQHSITVGETSGAYSEARGIRRRYRNVRANLNVPAVNTTAAEQWYPLRNSLHTYMVLHRCVVLHQWVPLMNVNADNTVGQPSRANADPISDPSGIG</sequence>
<gene>
    <name evidence="2" type="ORF">BCR32DRAFT_298175</name>
</gene>
<dbReference type="AlphaFoldDB" id="A0A1Y1VT25"/>
<name>A0A1Y1VT25_9FUNG</name>
<evidence type="ECO:0000313" key="2">
    <source>
        <dbReference type="EMBL" id="ORX64175.1"/>
    </source>
</evidence>